<dbReference type="PANTHER" id="PTHR43386:SF25">
    <property type="entry name" value="PEPTIDE ABC TRANSPORTER PERMEASE PROTEIN"/>
    <property type="match status" value="1"/>
</dbReference>
<accession>A0A7W9ILI8</accession>
<dbReference type="AlphaFoldDB" id="A0A7W9ILI8"/>
<dbReference type="RefSeq" id="WP_221206534.1">
    <property type="nucleotide sequence ID" value="NZ_JACHMP010000001.1"/>
</dbReference>
<dbReference type="InterPro" id="IPR050366">
    <property type="entry name" value="BP-dependent_transpt_permease"/>
</dbReference>
<evidence type="ECO:0000256" key="3">
    <source>
        <dbReference type="ARBA" id="ARBA00022475"/>
    </source>
</evidence>
<dbReference type="SUPFAM" id="SSF161098">
    <property type="entry name" value="MetI-like"/>
    <property type="match status" value="1"/>
</dbReference>
<feature type="region of interest" description="Disordered" evidence="8">
    <location>
        <begin position="1"/>
        <end position="29"/>
    </location>
</feature>
<protein>
    <submittedName>
        <fullName evidence="10">Peptide/nickel transport system permease protein</fullName>
    </submittedName>
</protein>
<sequence>MKTPSGQPVATPAEASVETSPKAPAGASARRVARSRRSVTLVAGCVLAGLVVAIAVVSLVWLPYAPDDTSGDRLMPPGAAHPLGTDKLGRDLLTQLMIGARIALTVGIGSVLLGGVLGVLGGLAAGFATRWLDDTVAALLDILIAFPTLLLAMLVVAVQSASLWSAVVAIGLGMSAVVARLTRVLVKRVLAQDYITAARTSGTSWPRVVTEHVLPNIWPTLLVNLALQLGLAVLAEASLSYLGLGPPPPNASWGRMLQEAQTTVLTAPVGAVAPGVLLVMLVVGVNLIADGLRDVADPTRRRTR</sequence>
<dbReference type="EMBL" id="JACHMP010000001">
    <property type="protein sequence ID" value="MBB5822922.1"/>
    <property type="molecule type" value="Genomic_DNA"/>
</dbReference>
<evidence type="ECO:0000256" key="7">
    <source>
        <dbReference type="RuleBase" id="RU363032"/>
    </source>
</evidence>
<reference evidence="10 11" key="1">
    <citation type="submission" date="2020-08" db="EMBL/GenBank/DDBJ databases">
        <title>Sequencing the genomes of 1000 actinobacteria strains.</title>
        <authorList>
            <person name="Klenk H.-P."/>
        </authorList>
    </citation>
    <scope>NUCLEOTIDE SEQUENCE [LARGE SCALE GENOMIC DNA]</scope>
    <source>
        <strain evidence="10 11">DSM 46887</strain>
    </source>
</reference>
<keyword evidence="5 7" id="KW-1133">Transmembrane helix</keyword>
<dbReference type="InterPro" id="IPR035906">
    <property type="entry name" value="MetI-like_sf"/>
</dbReference>
<comment type="caution">
    <text evidence="10">The sequence shown here is derived from an EMBL/GenBank/DDBJ whole genome shotgun (WGS) entry which is preliminary data.</text>
</comment>
<dbReference type="GO" id="GO:0055085">
    <property type="term" value="P:transmembrane transport"/>
    <property type="evidence" value="ECO:0007669"/>
    <property type="project" value="InterPro"/>
</dbReference>
<organism evidence="10 11">
    <name type="scientific">Streptosporangium becharense</name>
    <dbReference type="NCBI Taxonomy" id="1816182"/>
    <lineage>
        <taxon>Bacteria</taxon>
        <taxon>Bacillati</taxon>
        <taxon>Actinomycetota</taxon>
        <taxon>Actinomycetes</taxon>
        <taxon>Streptosporangiales</taxon>
        <taxon>Streptosporangiaceae</taxon>
        <taxon>Streptosporangium</taxon>
    </lineage>
</organism>
<evidence type="ECO:0000259" key="9">
    <source>
        <dbReference type="PROSITE" id="PS50928"/>
    </source>
</evidence>
<feature type="transmembrane region" description="Helical" evidence="7">
    <location>
        <begin position="39"/>
        <end position="64"/>
    </location>
</feature>
<feature type="transmembrane region" description="Helical" evidence="7">
    <location>
        <begin position="163"/>
        <end position="182"/>
    </location>
</feature>
<keyword evidence="3" id="KW-1003">Cell membrane</keyword>
<dbReference type="PANTHER" id="PTHR43386">
    <property type="entry name" value="OLIGOPEPTIDE TRANSPORT SYSTEM PERMEASE PROTEIN APPC"/>
    <property type="match status" value="1"/>
</dbReference>
<evidence type="ECO:0000256" key="5">
    <source>
        <dbReference type="ARBA" id="ARBA00022989"/>
    </source>
</evidence>
<comment type="subcellular location">
    <subcellularLocation>
        <location evidence="1 7">Cell membrane</location>
        <topology evidence="1 7">Multi-pass membrane protein</topology>
    </subcellularLocation>
</comment>
<evidence type="ECO:0000256" key="1">
    <source>
        <dbReference type="ARBA" id="ARBA00004651"/>
    </source>
</evidence>
<feature type="transmembrane region" description="Helical" evidence="7">
    <location>
        <begin position="98"/>
        <end position="124"/>
    </location>
</feature>
<dbReference type="Pfam" id="PF00528">
    <property type="entry name" value="BPD_transp_1"/>
    <property type="match status" value="1"/>
</dbReference>
<keyword evidence="2 7" id="KW-0813">Transport</keyword>
<gene>
    <name evidence="10" type="ORF">F4562_005984</name>
</gene>
<dbReference type="GO" id="GO:0005886">
    <property type="term" value="C:plasma membrane"/>
    <property type="evidence" value="ECO:0007669"/>
    <property type="project" value="UniProtKB-SubCell"/>
</dbReference>
<feature type="transmembrane region" description="Helical" evidence="7">
    <location>
        <begin position="264"/>
        <end position="292"/>
    </location>
</feature>
<evidence type="ECO:0000256" key="6">
    <source>
        <dbReference type="ARBA" id="ARBA00023136"/>
    </source>
</evidence>
<dbReference type="Gene3D" id="1.10.3720.10">
    <property type="entry name" value="MetI-like"/>
    <property type="match status" value="1"/>
</dbReference>
<keyword evidence="6 7" id="KW-0472">Membrane</keyword>
<dbReference type="InterPro" id="IPR000515">
    <property type="entry name" value="MetI-like"/>
</dbReference>
<keyword evidence="4 7" id="KW-0812">Transmembrane</keyword>
<name>A0A7W9ILI8_9ACTN</name>
<dbReference type="PROSITE" id="PS50928">
    <property type="entry name" value="ABC_TM1"/>
    <property type="match status" value="1"/>
</dbReference>
<evidence type="ECO:0000313" key="11">
    <source>
        <dbReference type="Proteomes" id="UP000540685"/>
    </source>
</evidence>
<proteinExistence type="inferred from homology"/>
<dbReference type="Proteomes" id="UP000540685">
    <property type="component" value="Unassembled WGS sequence"/>
</dbReference>
<feature type="transmembrane region" description="Helical" evidence="7">
    <location>
        <begin position="136"/>
        <end position="157"/>
    </location>
</feature>
<evidence type="ECO:0000256" key="4">
    <source>
        <dbReference type="ARBA" id="ARBA00022692"/>
    </source>
</evidence>
<comment type="similarity">
    <text evidence="7">Belongs to the binding-protein-dependent transport system permease family.</text>
</comment>
<evidence type="ECO:0000256" key="8">
    <source>
        <dbReference type="SAM" id="MobiDB-lite"/>
    </source>
</evidence>
<keyword evidence="11" id="KW-1185">Reference proteome</keyword>
<feature type="domain" description="ABC transmembrane type-1" evidence="9">
    <location>
        <begin position="100"/>
        <end position="289"/>
    </location>
</feature>
<dbReference type="CDD" id="cd06261">
    <property type="entry name" value="TM_PBP2"/>
    <property type="match status" value="1"/>
</dbReference>
<evidence type="ECO:0000313" key="10">
    <source>
        <dbReference type="EMBL" id="MBB5822922.1"/>
    </source>
</evidence>
<feature type="transmembrane region" description="Helical" evidence="7">
    <location>
        <begin position="221"/>
        <end position="244"/>
    </location>
</feature>
<evidence type="ECO:0000256" key="2">
    <source>
        <dbReference type="ARBA" id="ARBA00022448"/>
    </source>
</evidence>